<name>A0A1M3T959_ASPLC</name>
<dbReference type="AlphaFoldDB" id="A0A1M3T959"/>
<dbReference type="Pfam" id="PF03221">
    <property type="entry name" value="HTH_Tnp_Tc5"/>
    <property type="match status" value="1"/>
</dbReference>
<dbReference type="Pfam" id="PF03184">
    <property type="entry name" value="DDE_1"/>
    <property type="match status" value="1"/>
</dbReference>
<evidence type="ECO:0000256" key="1">
    <source>
        <dbReference type="ARBA" id="ARBA00023125"/>
    </source>
</evidence>
<dbReference type="InterPro" id="IPR041188">
    <property type="entry name" value="HTH_ABP1_N"/>
</dbReference>
<dbReference type="Gene3D" id="1.10.10.60">
    <property type="entry name" value="Homeodomain-like"/>
    <property type="match status" value="2"/>
</dbReference>
<evidence type="ECO:0000259" key="2">
    <source>
        <dbReference type="PROSITE" id="PS51253"/>
    </source>
</evidence>
<dbReference type="EMBL" id="KV878246">
    <property type="protein sequence ID" value="OJZ83270.1"/>
    <property type="molecule type" value="Genomic_DNA"/>
</dbReference>
<dbReference type="VEuPathDB" id="FungiDB:ASPFODRAFT_194883"/>
<organism evidence="3 4">
    <name type="scientific">Aspergillus luchuensis (strain CBS 106.47)</name>
    <dbReference type="NCBI Taxonomy" id="1137211"/>
    <lineage>
        <taxon>Eukaryota</taxon>
        <taxon>Fungi</taxon>
        <taxon>Dikarya</taxon>
        <taxon>Ascomycota</taxon>
        <taxon>Pezizomycotina</taxon>
        <taxon>Eurotiomycetes</taxon>
        <taxon>Eurotiomycetidae</taxon>
        <taxon>Eurotiales</taxon>
        <taxon>Aspergillaceae</taxon>
        <taxon>Aspergillus</taxon>
        <taxon>Aspergillus subgen. Circumdati</taxon>
    </lineage>
</organism>
<dbReference type="InterPro" id="IPR004875">
    <property type="entry name" value="DDE_SF_endonuclease_dom"/>
</dbReference>
<sequence>MPKQTSKRTRCCISNSQKAALRTQHQLKPQLTNIDLIKWFEATYNQRITPSSVSRILSPRCDYLDAIPDHRLNDKRRRTELWPELEAAVIDWLERAQSYITISQEVIREKAKQYWPIIYPDKMMPSFSNGWLRGFQYRKNIKNFKQYGEGREITLENDAEDQMILIRKALRVYAPCDIFNCDKTGLYWRMPPDRGLSTRSIPGRKKDKARISIHFCCNADASERLPLWFIGAAKKPRVFQAAGINPENLGCKWRSNRRTWMTTAIFKEWLLWFDQRMVGRQVALLCANFSSHLAAYEEVKSQLSNTLIIWLPPNSTSRYQPLDQGIIRTWKAYWKRQWLVYMMTEYDRGYDPITTMNLLQALRWSISAWNLDLKDDTIRHCFTRALSDDTYNPMPDSAILHDLTASLQKLRNTARIQDMMQLDQFLNPLEEQVHDATTDIDDVVLSQYTAVEDEVEEDDEMIEPLPFISSTRALQALYDLRLYEEQQNDANQASLHSLACQERDILRRKVLNTQQSDIRGYFR</sequence>
<evidence type="ECO:0000313" key="4">
    <source>
        <dbReference type="Proteomes" id="UP000184063"/>
    </source>
</evidence>
<dbReference type="SUPFAM" id="SSF46689">
    <property type="entry name" value="Homeodomain-like"/>
    <property type="match status" value="2"/>
</dbReference>
<accession>A0A1M3T959</accession>
<protein>
    <recommendedName>
        <fullName evidence="2">HTH CENPB-type domain-containing protein</fullName>
    </recommendedName>
</protein>
<dbReference type="Proteomes" id="UP000184063">
    <property type="component" value="Unassembled WGS sequence"/>
</dbReference>
<dbReference type="PROSITE" id="PS51253">
    <property type="entry name" value="HTH_CENPB"/>
    <property type="match status" value="1"/>
</dbReference>
<dbReference type="Pfam" id="PF18107">
    <property type="entry name" value="HTH_ABP1_N"/>
    <property type="match status" value="1"/>
</dbReference>
<proteinExistence type="predicted"/>
<feature type="domain" description="HTH CENPB-type" evidence="2">
    <location>
        <begin position="73"/>
        <end position="145"/>
    </location>
</feature>
<dbReference type="PANTHER" id="PTHR19303">
    <property type="entry name" value="TRANSPOSON"/>
    <property type="match status" value="1"/>
</dbReference>
<keyword evidence="1" id="KW-0238">DNA-binding</keyword>
<dbReference type="InterPro" id="IPR009057">
    <property type="entry name" value="Homeodomain-like_sf"/>
</dbReference>
<dbReference type="InterPro" id="IPR006600">
    <property type="entry name" value="HTH_CenpB_DNA-bd_dom"/>
</dbReference>
<evidence type="ECO:0000313" key="3">
    <source>
        <dbReference type="EMBL" id="OJZ83270.1"/>
    </source>
</evidence>
<dbReference type="GO" id="GO:0003677">
    <property type="term" value="F:DNA binding"/>
    <property type="evidence" value="ECO:0007669"/>
    <property type="project" value="UniProtKB-KW"/>
</dbReference>
<dbReference type="PANTHER" id="PTHR19303:SF73">
    <property type="entry name" value="PROTEIN PDC2"/>
    <property type="match status" value="1"/>
</dbReference>
<dbReference type="GO" id="GO:0005634">
    <property type="term" value="C:nucleus"/>
    <property type="evidence" value="ECO:0007669"/>
    <property type="project" value="TreeGrafter"/>
</dbReference>
<dbReference type="InterPro" id="IPR050863">
    <property type="entry name" value="CenT-Element_Derived"/>
</dbReference>
<gene>
    <name evidence="3" type="ORF">ASPFODRAFT_194883</name>
</gene>
<dbReference type="OrthoDB" id="4479198at2759"/>
<reference evidence="4" key="1">
    <citation type="journal article" date="2017" name="Genome Biol.">
        <title>Comparative genomics reveals high biological diversity and specific adaptations in the industrially and medically important fungal genus Aspergillus.</title>
        <authorList>
            <person name="de Vries R.P."/>
            <person name="Riley R."/>
            <person name="Wiebenga A."/>
            <person name="Aguilar-Osorio G."/>
            <person name="Amillis S."/>
            <person name="Uchima C.A."/>
            <person name="Anderluh G."/>
            <person name="Asadollahi M."/>
            <person name="Askin M."/>
            <person name="Barry K."/>
            <person name="Battaglia E."/>
            <person name="Bayram O."/>
            <person name="Benocci T."/>
            <person name="Braus-Stromeyer S.A."/>
            <person name="Caldana C."/>
            <person name="Canovas D."/>
            <person name="Cerqueira G.C."/>
            <person name="Chen F."/>
            <person name="Chen W."/>
            <person name="Choi C."/>
            <person name="Clum A."/>
            <person name="Dos Santos R.A."/>
            <person name="Damasio A.R."/>
            <person name="Diallinas G."/>
            <person name="Emri T."/>
            <person name="Fekete E."/>
            <person name="Flipphi M."/>
            <person name="Freyberg S."/>
            <person name="Gallo A."/>
            <person name="Gournas C."/>
            <person name="Habgood R."/>
            <person name="Hainaut M."/>
            <person name="Harispe M.L."/>
            <person name="Henrissat B."/>
            <person name="Hilden K.S."/>
            <person name="Hope R."/>
            <person name="Hossain A."/>
            <person name="Karabika E."/>
            <person name="Karaffa L."/>
            <person name="Karanyi Z."/>
            <person name="Krasevec N."/>
            <person name="Kuo A."/>
            <person name="Kusch H."/>
            <person name="LaButti K."/>
            <person name="Lagendijk E.L."/>
            <person name="Lapidus A."/>
            <person name="Levasseur A."/>
            <person name="Lindquist E."/>
            <person name="Lipzen A."/>
            <person name="Logrieco A.F."/>
            <person name="MacCabe A."/>
            <person name="Maekelae M.R."/>
            <person name="Malavazi I."/>
            <person name="Melin P."/>
            <person name="Meyer V."/>
            <person name="Mielnichuk N."/>
            <person name="Miskei M."/>
            <person name="Molnar A.P."/>
            <person name="Mule G."/>
            <person name="Ngan C.Y."/>
            <person name="Orejas M."/>
            <person name="Orosz E."/>
            <person name="Ouedraogo J.P."/>
            <person name="Overkamp K.M."/>
            <person name="Park H.-S."/>
            <person name="Perrone G."/>
            <person name="Piumi F."/>
            <person name="Punt P.J."/>
            <person name="Ram A.F."/>
            <person name="Ramon A."/>
            <person name="Rauscher S."/>
            <person name="Record E."/>
            <person name="Riano-Pachon D.M."/>
            <person name="Robert V."/>
            <person name="Roehrig J."/>
            <person name="Ruller R."/>
            <person name="Salamov A."/>
            <person name="Salih N.S."/>
            <person name="Samson R.A."/>
            <person name="Sandor E."/>
            <person name="Sanguinetti M."/>
            <person name="Schuetze T."/>
            <person name="Sepcic K."/>
            <person name="Shelest E."/>
            <person name="Sherlock G."/>
            <person name="Sophianopoulou V."/>
            <person name="Squina F.M."/>
            <person name="Sun H."/>
            <person name="Susca A."/>
            <person name="Todd R.B."/>
            <person name="Tsang A."/>
            <person name="Unkles S.E."/>
            <person name="van de Wiele N."/>
            <person name="van Rossen-Uffink D."/>
            <person name="Oliveira J.V."/>
            <person name="Vesth T.C."/>
            <person name="Visser J."/>
            <person name="Yu J.-H."/>
            <person name="Zhou M."/>
            <person name="Andersen M.R."/>
            <person name="Archer D.B."/>
            <person name="Baker S.E."/>
            <person name="Benoit I."/>
            <person name="Brakhage A.A."/>
            <person name="Braus G.H."/>
            <person name="Fischer R."/>
            <person name="Frisvad J.C."/>
            <person name="Goldman G.H."/>
            <person name="Houbraken J."/>
            <person name="Oakley B."/>
            <person name="Pocsi I."/>
            <person name="Scazzocchio C."/>
            <person name="Seiboth B."/>
            <person name="vanKuyk P.A."/>
            <person name="Wortman J."/>
            <person name="Dyer P.S."/>
            <person name="Grigoriev I.V."/>
        </authorList>
    </citation>
    <scope>NUCLEOTIDE SEQUENCE [LARGE SCALE GENOMIC DNA]</scope>
    <source>
        <strain evidence="4">CBS 106.47</strain>
    </source>
</reference>